<dbReference type="PROSITE" id="PS50940">
    <property type="entry name" value="CHIT_BIND_II"/>
    <property type="match status" value="2"/>
</dbReference>
<organism evidence="9 10">
    <name type="scientific">Iphiclides podalirius</name>
    <name type="common">scarce swallowtail</name>
    <dbReference type="NCBI Taxonomy" id="110791"/>
    <lineage>
        <taxon>Eukaryota</taxon>
        <taxon>Metazoa</taxon>
        <taxon>Ecdysozoa</taxon>
        <taxon>Arthropoda</taxon>
        <taxon>Hexapoda</taxon>
        <taxon>Insecta</taxon>
        <taxon>Pterygota</taxon>
        <taxon>Neoptera</taxon>
        <taxon>Endopterygota</taxon>
        <taxon>Lepidoptera</taxon>
        <taxon>Glossata</taxon>
        <taxon>Ditrysia</taxon>
        <taxon>Papilionoidea</taxon>
        <taxon>Papilionidae</taxon>
        <taxon>Papilioninae</taxon>
        <taxon>Iphiclides</taxon>
    </lineage>
</organism>
<protein>
    <recommendedName>
        <fullName evidence="8">Chitin-binding type-2 domain-containing protein</fullName>
    </recommendedName>
</protein>
<feature type="non-terminal residue" evidence="9">
    <location>
        <position position="219"/>
    </location>
</feature>
<proteinExistence type="predicted"/>
<evidence type="ECO:0000256" key="2">
    <source>
        <dbReference type="ARBA" id="ARBA00022729"/>
    </source>
</evidence>
<keyword evidence="5" id="KW-0325">Glycoprotein</keyword>
<keyword evidence="4" id="KW-1015">Disulfide bond</keyword>
<evidence type="ECO:0000256" key="4">
    <source>
        <dbReference type="ARBA" id="ARBA00023157"/>
    </source>
</evidence>
<dbReference type="PANTHER" id="PTHR23301">
    <property type="entry name" value="CHITIN BINDING PERITROPHIN-A"/>
    <property type="match status" value="1"/>
</dbReference>
<dbReference type="PANTHER" id="PTHR23301:SF0">
    <property type="entry name" value="CHITIN-BINDING TYPE-2 DOMAIN-CONTAINING PROTEIN-RELATED"/>
    <property type="match status" value="1"/>
</dbReference>
<keyword evidence="3" id="KW-0677">Repeat</keyword>
<feature type="region of interest" description="Disordered" evidence="6">
    <location>
        <begin position="79"/>
        <end position="145"/>
    </location>
</feature>
<feature type="domain" description="Chitin-binding type-2" evidence="8">
    <location>
        <begin position="146"/>
        <end position="204"/>
    </location>
</feature>
<feature type="domain" description="Chitin-binding type-2" evidence="8">
    <location>
        <begin position="19"/>
        <end position="80"/>
    </location>
</feature>
<evidence type="ECO:0000256" key="3">
    <source>
        <dbReference type="ARBA" id="ARBA00022737"/>
    </source>
</evidence>
<dbReference type="SMART" id="SM00494">
    <property type="entry name" value="ChtBD2"/>
    <property type="match status" value="2"/>
</dbReference>
<dbReference type="InterPro" id="IPR002557">
    <property type="entry name" value="Chitin-bd_dom"/>
</dbReference>
<evidence type="ECO:0000313" key="10">
    <source>
        <dbReference type="Proteomes" id="UP000837857"/>
    </source>
</evidence>
<reference evidence="9" key="1">
    <citation type="submission" date="2022-03" db="EMBL/GenBank/DDBJ databases">
        <authorList>
            <person name="Martin H S."/>
        </authorList>
    </citation>
    <scope>NUCLEOTIDE SEQUENCE</scope>
</reference>
<evidence type="ECO:0000256" key="5">
    <source>
        <dbReference type="ARBA" id="ARBA00023180"/>
    </source>
</evidence>
<name>A0ABN8I7T4_9NEOP</name>
<dbReference type="InterPro" id="IPR051940">
    <property type="entry name" value="Chitin_bind-dev_reg"/>
</dbReference>
<keyword evidence="2 7" id="KW-0732">Signal</keyword>
<dbReference type="Gene3D" id="2.170.140.10">
    <property type="entry name" value="Chitin binding domain"/>
    <property type="match status" value="2"/>
</dbReference>
<evidence type="ECO:0000259" key="8">
    <source>
        <dbReference type="PROSITE" id="PS50940"/>
    </source>
</evidence>
<accession>A0ABN8I7T4</accession>
<feature type="signal peptide" evidence="7">
    <location>
        <begin position="1"/>
        <end position="18"/>
    </location>
</feature>
<evidence type="ECO:0000256" key="6">
    <source>
        <dbReference type="SAM" id="MobiDB-lite"/>
    </source>
</evidence>
<feature type="compositionally biased region" description="Acidic residues" evidence="6">
    <location>
        <begin position="85"/>
        <end position="116"/>
    </location>
</feature>
<sequence>MKVLSVVLFCVLAVAVSAANQCPVEQETDWEIEKLLAHEDCDKFYKCSYGKPIEMPCPKGLLFNVELGQCDWDENVDCGDRNIPEADDGDTEGDGEADGDGGSDGDGGADGDDGADGDGGAGGDGEESVDPCEAGSEETPDFETLENGCPLNTTIHWLLPSEGSCSEFYYCLNGELVLMNCPSTLHFNRRLQVCDLPLNACCAQSFDKHLPSRLQLLKK</sequence>
<keyword evidence="1" id="KW-0147">Chitin-binding</keyword>
<evidence type="ECO:0000313" key="9">
    <source>
        <dbReference type="EMBL" id="CAH2049159.1"/>
    </source>
</evidence>
<feature type="compositionally biased region" description="Acidic residues" evidence="6">
    <location>
        <begin position="124"/>
        <end position="144"/>
    </location>
</feature>
<dbReference type="InterPro" id="IPR036508">
    <property type="entry name" value="Chitin-bd_dom_sf"/>
</dbReference>
<evidence type="ECO:0000256" key="7">
    <source>
        <dbReference type="SAM" id="SignalP"/>
    </source>
</evidence>
<gene>
    <name evidence="9" type="ORF">IPOD504_LOCUS6643</name>
</gene>
<feature type="chain" id="PRO_5045390864" description="Chitin-binding type-2 domain-containing protein" evidence="7">
    <location>
        <begin position="19"/>
        <end position="219"/>
    </location>
</feature>
<dbReference type="Proteomes" id="UP000837857">
    <property type="component" value="Chromosome 19"/>
</dbReference>
<dbReference type="Pfam" id="PF01607">
    <property type="entry name" value="CBM_14"/>
    <property type="match status" value="2"/>
</dbReference>
<dbReference type="EMBL" id="OW152831">
    <property type="protein sequence ID" value="CAH2049159.1"/>
    <property type="molecule type" value="Genomic_DNA"/>
</dbReference>
<evidence type="ECO:0000256" key="1">
    <source>
        <dbReference type="ARBA" id="ARBA00022669"/>
    </source>
</evidence>
<keyword evidence="10" id="KW-1185">Reference proteome</keyword>
<dbReference type="SUPFAM" id="SSF57625">
    <property type="entry name" value="Invertebrate chitin-binding proteins"/>
    <property type="match status" value="2"/>
</dbReference>